<dbReference type="EMBL" id="AHON02000039">
    <property type="protein sequence ID" value="EKO34051.1"/>
    <property type="molecule type" value="Genomic_DNA"/>
</dbReference>
<dbReference type="Proteomes" id="UP000006329">
    <property type="component" value="Unassembled WGS sequence"/>
</dbReference>
<evidence type="ECO:0000313" key="2">
    <source>
        <dbReference type="Proteomes" id="UP000006329"/>
    </source>
</evidence>
<organism evidence="1 2">
    <name type="scientific">Leptospira santarosai str. MOR084</name>
    <dbReference type="NCBI Taxonomy" id="1049984"/>
    <lineage>
        <taxon>Bacteria</taxon>
        <taxon>Pseudomonadati</taxon>
        <taxon>Spirochaetota</taxon>
        <taxon>Spirochaetia</taxon>
        <taxon>Leptospirales</taxon>
        <taxon>Leptospiraceae</taxon>
        <taxon>Leptospira</taxon>
    </lineage>
</organism>
<keyword evidence="2" id="KW-1185">Reference proteome</keyword>
<protein>
    <submittedName>
        <fullName evidence="1">Uncharacterized protein</fullName>
    </submittedName>
</protein>
<name>A0A0E2BGJ2_9LEPT</name>
<evidence type="ECO:0000313" key="1">
    <source>
        <dbReference type="EMBL" id="EKO34051.1"/>
    </source>
</evidence>
<proteinExistence type="predicted"/>
<sequence length="37" mass="4246">MTTENLREALSKATPSNPFQFFKHVNCIMTDPGSFER</sequence>
<comment type="caution">
    <text evidence="1">The sequence shown here is derived from an EMBL/GenBank/DDBJ whole genome shotgun (WGS) entry which is preliminary data.</text>
</comment>
<gene>
    <name evidence="1" type="ORF">LEP1GSC179_3684</name>
</gene>
<dbReference type="AlphaFoldDB" id="A0A0E2BGJ2"/>
<accession>A0A0E2BGJ2</accession>
<reference evidence="1" key="1">
    <citation type="submission" date="2012-10" db="EMBL/GenBank/DDBJ databases">
        <authorList>
            <person name="Harkins D.M."/>
            <person name="Durkin A.S."/>
            <person name="Brinkac L.M."/>
            <person name="Haft D.H."/>
            <person name="Selengut J.D."/>
            <person name="Sanka R."/>
            <person name="DePew J."/>
            <person name="Purushe J."/>
            <person name="Matthias M.A."/>
            <person name="Vinetz J.M."/>
            <person name="Sutton G.G."/>
            <person name="Nierman W.C."/>
            <person name="Fouts D.E."/>
        </authorList>
    </citation>
    <scope>NUCLEOTIDE SEQUENCE [LARGE SCALE GENOMIC DNA]</scope>
    <source>
        <strain evidence="1">MOR084</strain>
    </source>
</reference>